<gene>
    <name evidence="2" type="ORF">P9921_00815</name>
</gene>
<evidence type="ECO:0000313" key="2">
    <source>
        <dbReference type="EMBL" id="MDK5169032.1"/>
    </source>
</evidence>
<protein>
    <submittedName>
        <fullName evidence="2">Uncharacterized protein</fullName>
    </submittedName>
</protein>
<reference evidence="2" key="1">
    <citation type="submission" date="2023-01" db="EMBL/GenBank/DDBJ databases">
        <title>Genomic dissection of endemic carbapenem resistance: metallo-beta-lactamase gene dissemination through clonal, plasmid and integron transfer pathways.</title>
        <authorList>
            <person name="Macesic N."/>
        </authorList>
    </citation>
    <scope>NUCLEOTIDE SEQUENCE</scope>
    <source>
        <strain evidence="2">CPO382</strain>
    </source>
</reference>
<evidence type="ECO:0000256" key="1">
    <source>
        <dbReference type="SAM" id="SignalP"/>
    </source>
</evidence>
<comment type="caution">
    <text evidence="2">The sequence shown here is derived from an EMBL/GenBank/DDBJ whole genome shotgun (WGS) entry which is preliminary data.</text>
</comment>
<organism evidence="2 3">
    <name type="scientific">Serratia nevei</name>
    <dbReference type="NCBI Taxonomy" id="2703794"/>
    <lineage>
        <taxon>Bacteria</taxon>
        <taxon>Pseudomonadati</taxon>
        <taxon>Pseudomonadota</taxon>
        <taxon>Gammaproteobacteria</taxon>
        <taxon>Enterobacterales</taxon>
        <taxon>Yersiniaceae</taxon>
        <taxon>Serratia</taxon>
    </lineage>
</organism>
<accession>A0ABT7G758</accession>
<sequence>MKKLVIAATLLTALTAQAECIKPSLENYRALAATAYIQAHDEQAALMSKYCYTGSLSNRFEMGAPVMVSSVRGLQMLEKQYGMNFVQKGMDEFGYDMFSLKLIQNDPVDLRNESMTDAKATVKALFPKSKVDSFTFAQVEAEKKPLLDYLADEYSRTFNITRNMYGNTALLYVISTNHAEYLEKALGGSHDRQAFLIRNKSNLTPLHAAFANELRGKNTKALSDKLINLVPAQMLLKADVMNYDYFLFAETFKDNNPYFYSLLKAKYKFQVSQAINPQDKKAIAALLTLNKYDTTD</sequence>
<evidence type="ECO:0000313" key="3">
    <source>
        <dbReference type="Proteomes" id="UP001174748"/>
    </source>
</evidence>
<dbReference type="Proteomes" id="UP001174748">
    <property type="component" value="Unassembled WGS sequence"/>
</dbReference>
<proteinExistence type="predicted"/>
<feature type="signal peptide" evidence="1">
    <location>
        <begin position="1"/>
        <end position="18"/>
    </location>
</feature>
<dbReference type="Gene3D" id="1.25.40.20">
    <property type="entry name" value="Ankyrin repeat-containing domain"/>
    <property type="match status" value="1"/>
</dbReference>
<dbReference type="RefSeq" id="WP_285097939.1">
    <property type="nucleotide sequence ID" value="NZ_JARTOI010000001.1"/>
</dbReference>
<keyword evidence="1" id="KW-0732">Signal</keyword>
<keyword evidence="3" id="KW-1185">Reference proteome</keyword>
<name>A0ABT7G758_9GAMM</name>
<dbReference type="EMBL" id="JARTOI010000001">
    <property type="protein sequence ID" value="MDK5169032.1"/>
    <property type="molecule type" value="Genomic_DNA"/>
</dbReference>
<feature type="chain" id="PRO_5046037346" evidence="1">
    <location>
        <begin position="19"/>
        <end position="296"/>
    </location>
</feature>
<dbReference type="InterPro" id="IPR036770">
    <property type="entry name" value="Ankyrin_rpt-contain_sf"/>
</dbReference>